<protein>
    <submittedName>
        <fullName evidence="4">Protein FAM91A1 like protein</fullName>
    </submittedName>
</protein>
<sequence>MKKDERGYYEELLRYSREHLMLYPYHLSDFIVTGMRITPFQYYISIMQDLMEQEKSYDSLPNFTAADCLRLLGIGRNQYIELMNQCRSSKKFFGVRRKPIRELLPPKPVSGLVIEPWWIVYVGYVTEDDIKIIPDNEKLIIDKIIDFGAQKAGELDAKDVKGLYRRGLVYLDVPIEDDDCICVPPLEGFVMNRVLGDYLETLLYKIFVSIDEHTTVAELANILQVDLELVKNAVSMYCRLGFARKKGQDDFPNLHLSWQRQSSSKLPNASKEESCENLIKLLEQDPGNTIDESYSEILEQVPPVLSSVPLKRIGFLFDSTLTAFLMMGNLSPGLKSHAVTMFEVGKLSDESLESFLIELEKIADVGEGEAQRYFDHALSLRDTIVFLRRNPELMACTDENRNGSAGLGLDLLRCESLQNLDQETCSRLLNKNYSLLISMAPLTNEIRPVSSCTPPHLGPPIPEVSSVWFKLFIYSLTKCGPPSLLLTKGTRLRILPKIFRNHEKLLVTTWAHDPSTVVMSNALPILNDALCHSAVLVQGQGNAAEFCYVPFPLQKAGEKRKVYVSKDYTWEDHFAVKILAEELDLKHNCGYITMINISTCRQDSKRVGIVKISNENCVYLSKAVIPPENTIKDHQSNENTQFSLICPDGNLKYKSSLPYEENSWMPLDCSFGIPLFNGILNKKVCQRLLEQQFCSKANLQKLIASNRKLCLRLLDFISEYQPVINSDIGKTTSFPPNRPGCDLELPLPTENLIFRDAAKEYSRRYPSCRSPSANVIRRLDGRVRNTESVYPTNNQHDVGGRTHGALTSAEEDAILRRNGRISRIEYARTSHEGECESKYCAQAITGRRAIPISLQNRSRSASR</sequence>
<comment type="caution">
    <text evidence="4">The sequence shown here is derived from an EMBL/GenBank/DDBJ whole genome shotgun (WGS) entry which is preliminary data.</text>
</comment>
<proteinExistence type="inferred from homology"/>
<dbReference type="InterPro" id="IPR028097">
    <property type="entry name" value="FAM91_C_dom"/>
</dbReference>
<evidence type="ECO:0000259" key="3">
    <source>
        <dbReference type="Pfam" id="PF14648"/>
    </source>
</evidence>
<reference evidence="4" key="1">
    <citation type="journal article" date="2020" name="bioRxiv">
        <title>Chromosome-level reference genome of the European wasp spider Argiope bruennichi: a resource for studies on range expansion and evolutionary adaptation.</title>
        <authorList>
            <person name="Sheffer M.M."/>
            <person name="Hoppe A."/>
            <person name="Krehenwinkel H."/>
            <person name="Uhl G."/>
            <person name="Kuss A.W."/>
            <person name="Jensen L."/>
            <person name="Jensen C."/>
            <person name="Gillespie R.G."/>
            <person name="Hoff K.J."/>
            <person name="Prost S."/>
        </authorList>
    </citation>
    <scope>NUCLEOTIDE SEQUENCE</scope>
</reference>
<feature type="domain" description="FAM91 N-terminal" evidence="2">
    <location>
        <begin position="2"/>
        <end position="259"/>
    </location>
</feature>
<evidence type="ECO:0000313" key="4">
    <source>
        <dbReference type="EMBL" id="KAF8784450.1"/>
    </source>
</evidence>
<keyword evidence="5" id="KW-1185">Reference proteome</keyword>
<accession>A0A8T0F4U6</accession>
<organism evidence="4 5">
    <name type="scientific">Argiope bruennichi</name>
    <name type="common">Wasp spider</name>
    <name type="synonym">Aranea bruennichi</name>
    <dbReference type="NCBI Taxonomy" id="94029"/>
    <lineage>
        <taxon>Eukaryota</taxon>
        <taxon>Metazoa</taxon>
        <taxon>Ecdysozoa</taxon>
        <taxon>Arthropoda</taxon>
        <taxon>Chelicerata</taxon>
        <taxon>Arachnida</taxon>
        <taxon>Araneae</taxon>
        <taxon>Araneomorphae</taxon>
        <taxon>Entelegynae</taxon>
        <taxon>Araneoidea</taxon>
        <taxon>Araneidae</taxon>
        <taxon>Argiope</taxon>
    </lineage>
</organism>
<comment type="similarity">
    <text evidence="1">Belongs to the FAM91 family.</text>
</comment>
<dbReference type="InterPro" id="IPR039199">
    <property type="entry name" value="FAM91"/>
</dbReference>
<feature type="domain" description="FAM91 C-terminal" evidence="3">
    <location>
        <begin position="311"/>
        <end position="757"/>
    </location>
</feature>
<gene>
    <name evidence="4" type="ORF">HNY73_010126</name>
</gene>
<evidence type="ECO:0000313" key="5">
    <source>
        <dbReference type="Proteomes" id="UP000807504"/>
    </source>
</evidence>
<dbReference type="Pfam" id="PF14647">
    <property type="entry name" value="FAM91_N"/>
    <property type="match status" value="1"/>
</dbReference>
<dbReference type="PANTHER" id="PTHR28441:SF2">
    <property type="entry name" value="PROTEIN FAM91A1"/>
    <property type="match status" value="1"/>
</dbReference>
<name>A0A8T0F4U6_ARGBR</name>
<dbReference type="EMBL" id="JABXBU010000030">
    <property type="protein sequence ID" value="KAF8784450.1"/>
    <property type="molecule type" value="Genomic_DNA"/>
</dbReference>
<dbReference type="AlphaFoldDB" id="A0A8T0F4U6"/>
<evidence type="ECO:0000256" key="1">
    <source>
        <dbReference type="ARBA" id="ARBA00010319"/>
    </source>
</evidence>
<evidence type="ECO:0000259" key="2">
    <source>
        <dbReference type="Pfam" id="PF14647"/>
    </source>
</evidence>
<reference evidence="4" key="2">
    <citation type="submission" date="2020-06" db="EMBL/GenBank/DDBJ databases">
        <authorList>
            <person name="Sheffer M."/>
        </authorList>
    </citation>
    <scope>NUCLEOTIDE SEQUENCE</scope>
</reference>
<dbReference type="Proteomes" id="UP000807504">
    <property type="component" value="Unassembled WGS sequence"/>
</dbReference>
<dbReference type="PANTHER" id="PTHR28441">
    <property type="entry name" value="PROTEIN FAM91A1"/>
    <property type="match status" value="1"/>
</dbReference>
<dbReference type="Pfam" id="PF14648">
    <property type="entry name" value="FAM91_C"/>
    <property type="match status" value="1"/>
</dbReference>
<dbReference type="InterPro" id="IPR028091">
    <property type="entry name" value="FAM91_N_dom"/>
</dbReference>